<organism evidence="1 2">
    <name type="scientific">Rhizobium azibense</name>
    <dbReference type="NCBI Taxonomy" id="1136135"/>
    <lineage>
        <taxon>Bacteria</taxon>
        <taxon>Pseudomonadati</taxon>
        <taxon>Pseudomonadota</taxon>
        <taxon>Alphaproteobacteria</taxon>
        <taxon>Hyphomicrobiales</taxon>
        <taxon>Rhizobiaceae</taxon>
        <taxon>Rhizobium/Agrobacterium group</taxon>
        <taxon>Rhizobium</taxon>
    </lineage>
</organism>
<gene>
    <name evidence="1" type="ORF">EV129_113107</name>
</gene>
<dbReference type="AlphaFoldDB" id="A0A4R3RF03"/>
<accession>A0A4R3RF03</accession>
<protein>
    <submittedName>
        <fullName evidence="1">Uncharacterized protein</fullName>
    </submittedName>
</protein>
<dbReference type="EMBL" id="SMBK01000013">
    <property type="protein sequence ID" value="TCU34123.1"/>
    <property type="molecule type" value="Genomic_DNA"/>
</dbReference>
<comment type="caution">
    <text evidence="1">The sequence shown here is derived from an EMBL/GenBank/DDBJ whole genome shotgun (WGS) entry which is preliminary data.</text>
</comment>
<sequence>MAIEKFLPLSVMGISQNDGSISFGCPDMRMVLGYITNACSLTDFISAAMKRSARSGGDVEFGNQEDAVTQYDVANEIVGILNRSQWKAISTAPKTRDDFVGGAIEVLAWCPDSEARSGGDKRIVWWEPGINGGCWWSERDRQEHPAAWLDVTDVPDTIKGASA</sequence>
<proteinExistence type="predicted"/>
<dbReference type="Proteomes" id="UP000295507">
    <property type="component" value="Unassembled WGS sequence"/>
</dbReference>
<evidence type="ECO:0000313" key="1">
    <source>
        <dbReference type="EMBL" id="TCU34123.1"/>
    </source>
</evidence>
<name>A0A4R3RF03_9HYPH</name>
<evidence type="ECO:0000313" key="2">
    <source>
        <dbReference type="Proteomes" id="UP000295507"/>
    </source>
</evidence>
<reference evidence="1 2" key="1">
    <citation type="submission" date="2019-03" db="EMBL/GenBank/DDBJ databases">
        <title>Genomic Encyclopedia of Type Strains, Phase IV (KMG-V): Genome sequencing to study the core and pangenomes of soil and plant-associated prokaryotes.</title>
        <authorList>
            <person name="Whitman W."/>
        </authorList>
    </citation>
    <scope>NUCLEOTIDE SEQUENCE [LARGE SCALE GENOMIC DNA]</scope>
    <source>
        <strain evidence="1 2">IE4868</strain>
    </source>
</reference>